<name>A0A066UB95_9PSEU</name>
<dbReference type="OrthoDB" id="4500247at2"/>
<dbReference type="AlphaFoldDB" id="A0A066UB95"/>
<protein>
    <submittedName>
        <fullName evidence="1">Uncharacterized protein</fullName>
    </submittedName>
</protein>
<accession>A0A066UB95</accession>
<dbReference type="eggNOG" id="COG1961">
    <property type="taxonomic scope" value="Bacteria"/>
</dbReference>
<organism evidence="1 2">
    <name type="scientific">Amycolatopsis rifamycinica</name>
    <dbReference type="NCBI Taxonomy" id="287986"/>
    <lineage>
        <taxon>Bacteria</taxon>
        <taxon>Bacillati</taxon>
        <taxon>Actinomycetota</taxon>
        <taxon>Actinomycetes</taxon>
        <taxon>Pseudonocardiales</taxon>
        <taxon>Pseudonocardiaceae</taxon>
        <taxon>Amycolatopsis</taxon>
    </lineage>
</organism>
<evidence type="ECO:0000313" key="1">
    <source>
        <dbReference type="EMBL" id="KDN23127.1"/>
    </source>
</evidence>
<dbReference type="EMBL" id="JMQI01000011">
    <property type="protein sequence ID" value="KDN23127.1"/>
    <property type="molecule type" value="Genomic_DNA"/>
</dbReference>
<evidence type="ECO:0000313" key="2">
    <source>
        <dbReference type="Proteomes" id="UP000027345"/>
    </source>
</evidence>
<reference evidence="1 2" key="1">
    <citation type="submission" date="2014-05" db="EMBL/GenBank/DDBJ databases">
        <title>Draft genome sequence of Amycolatopsis rifamycinica DSM 46095.</title>
        <authorList>
            <person name="Lal R."/>
            <person name="Saxena A."/>
            <person name="Kumari R."/>
            <person name="Mukherjee U."/>
            <person name="Singh P."/>
            <person name="Sangwan N."/>
            <person name="Mahato N.K."/>
        </authorList>
    </citation>
    <scope>NUCLEOTIDE SEQUENCE [LARGE SCALE GENOMIC DNA]</scope>
    <source>
        <strain evidence="1 2">DSM 46095</strain>
    </source>
</reference>
<keyword evidence="2" id="KW-1185">Reference proteome</keyword>
<dbReference type="Proteomes" id="UP000027345">
    <property type="component" value="Unassembled WGS sequence"/>
</dbReference>
<gene>
    <name evidence="1" type="ORF">DV20_05260</name>
</gene>
<comment type="caution">
    <text evidence="1">The sequence shown here is derived from an EMBL/GenBank/DDBJ whole genome shotgun (WGS) entry which is preliminary data.</text>
</comment>
<proteinExistence type="predicted"/>
<sequence>MTLNGETKRDKPEKPLRPIYHCRVQGDTERKRGCGGVTIGSEPLEDFVLSCLFFRLDTPDLGKLLDTKPETGERLKKLLEDRSLLEMRKKDILKDYGRGDMTREEMLFSKSEAQAALDDINHEIDQVSRSHQANALVPVDTTVKEAWFATDSLQWKRGIMDLVIDKIIIQPGGGKPYYECQLSDRRFRFDPERVEVKWKA</sequence>
<dbReference type="RefSeq" id="WP_043776809.1">
    <property type="nucleotide sequence ID" value="NZ_JMQI01000011.1"/>
</dbReference>
<dbReference type="STRING" id="287986.DV20_05260"/>